<dbReference type="Pfam" id="PF06114">
    <property type="entry name" value="Peptidase_M78"/>
    <property type="match status" value="1"/>
</dbReference>
<evidence type="ECO:0000313" key="4">
    <source>
        <dbReference type="Proteomes" id="UP000553343"/>
    </source>
</evidence>
<evidence type="ECO:0000259" key="2">
    <source>
        <dbReference type="PROSITE" id="PS50943"/>
    </source>
</evidence>
<dbReference type="SMART" id="SM00530">
    <property type="entry name" value="HTH_XRE"/>
    <property type="match status" value="1"/>
</dbReference>
<dbReference type="Pfam" id="PF01381">
    <property type="entry name" value="HTH_3"/>
    <property type="match status" value="1"/>
</dbReference>
<feature type="domain" description="HTH cro/C1-type" evidence="2">
    <location>
        <begin position="12"/>
        <end position="66"/>
    </location>
</feature>
<name>A0A850T5Y3_9BACT</name>
<dbReference type="AlphaFoldDB" id="A0A850T5Y3"/>
<dbReference type="RefSeq" id="WP_178367955.1">
    <property type="nucleotide sequence ID" value="NZ_JACADJ010000081.1"/>
</dbReference>
<dbReference type="InterPro" id="IPR010359">
    <property type="entry name" value="IrrE_HExxH"/>
</dbReference>
<keyword evidence="4" id="KW-1185">Reference proteome</keyword>
<dbReference type="GO" id="GO:0003677">
    <property type="term" value="F:DNA binding"/>
    <property type="evidence" value="ECO:0007669"/>
    <property type="project" value="InterPro"/>
</dbReference>
<organism evidence="3 4">
    <name type="scientific">Desulfobacter latus</name>
    <dbReference type="NCBI Taxonomy" id="2292"/>
    <lineage>
        <taxon>Bacteria</taxon>
        <taxon>Pseudomonadati</taxon>
        <taxon>Thermodesulfobacteriota</taxon>
        <taxon>Desulfobacteria</taxon>
        <taxon>Desulfobacterales</taxon>
        <taxon>Desulfobacteraceae</taxon>
        <taxon>Desulfobacter</taxon>
    </lineage>
</organism>
<sequence>MFDDLKFIGDNIRSFRRSRNWTLAQLASKIGIQEGPLGRIERGVNLPSAKVIYNLAQTLDIPTDALFAPDLSLARAKAAETDAVHVNVEPDMTVPQKTLLSACKSLMSAFHTLEDILGVQKHALLPLSIPFKPDYAGMEQLAAQVRSAMGTGDAVIFDYLELFENFGLRVLLFRFMKSADNFNGVSFFEPVHQNAFFFINSRKSPEKQLFCLATELGKILIFNQMKIRKDPLFPEPDASSGPRPINAKRAAKHFAAAFLMPDTAVKTTVGQLGITPDTWTWDLVLRIKQRFGISAEAFVYRLKELNLITKELSSTYIQKIKTHYNQTDFGEAGASRRILNANGRFFDLLLTAGRIKSAQQEIQKIKETVEKLKI</sequence>
<dbReference type="EMBL" id="JACADJ010000081">
    <property type="protein sequence ID" value="NWH06501.1"/>
    <property type="molecule type" value="Genomic_DNA"/>
</dbReference>
<dbReference type="SUPFAM" id="SSF47413">
    <property type="entry name" value="lambda repressor-like DNA-binding domains"/>
    <property type="match status" value="1"/>
</dbReference>
<protein>
    <submittedName>
        <fullName evidence="3">ImmA/IrrE family metallo-endopeptidase</fullName>
    </submittedName>
</protein>
<evidence type="ECO:0000256" key="1">
    <source>
        <dbReference type="ARBA" id="ARBA00007227"/>
    </source>
</evidence>
<dbReference type="PANTHER" id="PTHR43236">
    <property type="entry name" value="ANTITOXIN HIGA1"/>
    <property type="match status" value="1"/>
</dbReference>
<dbReference type="Gene3D" id="1.10.260.40">
    <property type="entry name" value="lambda repressor-like DNA-binding domains"/>
    <property type="match status" value="1"/>
</dbReference>
<dbReference type="PROSITE" id="PS50943">
    <property type="entry name" value="HTH_CROC1"/>
    <property type="match status" value="1"/>
</dbReference>
<dbReference type="PANTHER" id="PTHR43236:SF1">
    <property type="entry name" value="BLL7220 PROTEIN"/>
    <property type="match status" value="1"/>
</dbReference>
<dbReference type="CDD" id="cd00093">
    <property type="entry name" value="HTH_XRE"/>
    <property type="match status" value="1"/>
</dbReference>
<evidence type="ECO:0000313" key="3">
    <source>
        <dbReference type="EMBL" id="NWH06501.1"/>
    </source>
</evidence>
<dbReference type="InterPro" id="IPR001387">
    <property type="entry name" value="Cro/C1-type_HTH"/>
</dbReference>
<dbReference type="InterPro" id="IPR010982">
    <property type="entry name" value="Lambda_DNA-bd_dom_sf"/>
</dbReference>
<dbReference type="InterPro" id="IPR052345">
    <property type="entry name" value="Rad_response_metalloprotease"/>
</dbReference>
<gene>
    <name evidence="3" type="ORF">HXW94_16180</name>
</gene>
<dbReference type="Proteomes" id="UP000553343">
    <property type="component" value="Unassembled WGS sequence"/>
</dbReference>
<comment type="caution">
    <text evidence="3">The sequence shown here is derived from an EMBL/GenBank/DDBJ whole genome shotgun (WGS) entry which is preliminary data.</text>
</comment>
<comment type="similarity">
    <text evidence="1">Belongs to the short-chain fatty acyl-CoA assimilation regulator (ScfR) family.</text>
</comment>
<accession>A0A850T5Y3</accession>
<reference evidence="3 4" key="1">
    <citation type="submission" date="2020-06" db="EMBL/GenBank/DDBJ databases">
        <title>High-quality draft genome of sulfate reducer Desulfobacter latus type strain AcrS2 isolated from marine sediment.</title>
        <authorList>
            <person name="Hoppe M."/>
            <person name="Larsen C.K."/>
            <person name="Marshall I.P.G."/>
            <person name="Schramm A."/>
            <person name="Marietou A.G."/>
        </authorList>
    </citation>
    <scope>NUCLEOTIDE SEQUENCE [LARGE SCALE GENOMIC DNA]</scope>
    <source>
        <strain evidence="3 4">AcRS2</strain>
    </source>
</reference>
<proteinExistence type="inferred from homology"/>